<proteinExistence type="predicted"/>
<dbReference type="AlphaFoldDB" id="A0A5B7K1C1"/>
<evidence type="ECO:0000256" key="8">
    <source>
        <dbReference type="ARBA" id="ARBA00023163"/>
    </source>
</evidence>
<dbReference type="GO" id="GO:0006357">
    <property type="term" value="P:regulation of transcription by RNA polymerase II"/>
    <property type="evidence" value="ECO:0007669"/>
    <property type="project" value="TreeGrafter"/>
</dbReference>
<evidence type="ECO:0000256" key="7">
    <source>
        <dbReference type="ARBA" id="ARBA00023125"/>
    </source>
</evidence>
<evidence type="ECO:0000256" key="6">
    <source>
        <dbReference type="ARBA" id="ARBA00023015"/>
    </source>
</evidence>
<accession>A0A5B7K1C1</accession>
<dbReference type="GO" id="GO:0000403">
    <property type="term" value="F:Y-form DNA binding"/>
    <property type="evidence" value="ECO:0007669"/>
    <property type="project" value="TreeGrafter"/>
</dbReference>
<dbReference type="GO" id="GO:0003682">
    <property type="term" value="F:chromatin binding"/>
    <property type="evidence" value="ECO:0007669"/>
    <property type="project" value="TreeGrafter"/>
</dbReference>
<dbReference type="GO" id="GO:0035097">
    <property type="term" value="C:histone methyltransferase complex"/>
    <property type="evidence" value="ECO:0007669"/>
    <property type="project" value="TreeGrafter"/>
</dbReference>
<reference evidence="10 11" key="1">
    <citation type="submission" date="2019-05" db="EMBL/GenBank/DDBJ databases">
        <title>Another draft genome of Portunus trituberculatus and its Hox gene families provides insights of decapod evolution.</title>
        <authorList>
            <person name="Jeong J.-H."/>
            <person name="Song I."/>
            <person name="Kim S."/>
            <person name="Choi T."/>
            <person name="Kim D."/>
            <person name="Ryu S."/>
            <person name="Kim W."/>
        </authorList>
    </citation>
    <scope>NUCLEOTIDE SEQUENCE [LARGE SCALE GENOMIC DNA]</scope>
    <source>
        <tissue evidence="10">Muscle</tissue>
    </source>
</reference>
<dbReference type="EMBL" id="VSRR010130552">
    <property type="protein sequence ID" value="MPD02243.1"/>
    <property type="molecule type" value="Genomic_DNA"/>
</dbReference>
<dbReference type="GO" id="GO:0000785">
    <property type="term" value="C:chromatin"/>
    <property type="evidence" value="ECO:0007669"/>
    <property type="project" value="TreeGrafter"/>
</dbReference>
<evidence type="ECO:0000256" key="3">
    <source>
        <dbReference type="ARBA" id="ARBA00022491"/>
    </source>
</evidence>
<dbReference type="InterPro" id="IPR007747">
    <property type="entry name" value="Menin"/>
</dbReference>
<keyword evidence="9" id="KW-0539">Nucleus</keyword>
<gene>
    <name evidence="10" type="primary">Men1_0</name>
    <name evidence="10" type="ORF">E2C01_097814</name>
</gene>
<comment type="caution">
    <text evidence="10">The sequence shown here is derived from an EMBL/GenBank/DDBJ whole genome shotgun (WGS) entry which is preliminary data.</text>
</comment>
<evidence type="ECO:0000313" key="10">
    <source>
        <dbReference type="EMBL" id="MPD02243.1"/>
    </source>
</evidence>
<evidence type="ECO:0000256" key="5">
    <source>
        <dbReference type="ARBA" id="ARBA00022853"/>
    </source>
</evidence>
<dbReference type="OrthoDB" id="5962932at2759"/>
<dbReference type="Pfam" id="PF05053">
    <property type="entry name" value="Menin"/>
    <property type="match status" value="1"/>
</dbReference>
<dbReference type="GO" id="GO:0045786">
    <property type="term" value="P:negative regulation of cell cycle"/>
    <property type="evidence" value="ECO:0007669"/>
    <property type="project" value="TreeGrafter"/>
</dbReference>
<dbReference type="PANTHER" id="PTHR12693:SF3">
    <property type="entry name" value="MENIN"/>
    <property type="match status" value="1"/>
</dbReference>
<keyword evidence="11" id="KW-1185">Reference proteome</keyword>
<evidence type="ECO:0000256" key="2">
    <source>
        <dbReference type="ARBA" id="ARBA00021162"/>
    </source>
</evidence>
<evidence type="ECO:0000256" key="1">
    <source>
        <dbReference type="ARBA" id="ARBA00004123"/>
    </source>
</evidence>
<keyword evidence="4" id="KW-0597">Phosphoprotein</keyword>
<dbReference type="GO" id="GO:0008285">
    <property type="term" value="P:negative regulation of cell population proliferation"/>
    <property type="evidence" value="ECO:0007669"/>
    <property type="project" value="TreeGrafter"/>
</dbReference>
<keyword evidence="7" id="KW-0238">DNA-binding</keyword>
<dbReference type="Proteomes" id="UP000324222">
    <property type="component" value="Unassembled WGS sequence"/>
</dbReference>
<evidence type="ECO:0000256" key="9">
    <source>
        <dbReference type="ARBA" id="ARBA00023242"/>
    </source>
</evidence>
<comment type="subcellular location">
    <subcellularLocation>
        <location evidence="1">Nucleus</location>
    </subcellularLocation>
</comment>
<evidence type="ECO:0000256" key="4">
    <source>
        <dbReference type="ARBA" id="ARBA00022553"/>
    </source>
</evidence>
<keyword evidence="3" id="KW-0678">Repressor</keyword>
<name>A0A5B7K1C1_PORTR</name>
<sequence length="62" mass="7308">MMPSKGRAPATRMYEEAITSAVRYYDNQHVYPYTYLGGYCYRNKLYKQALKYWAQAASVIKK</sequence>
<evidence type="ECO:0000313" key="11">
    <source>
        <dbReference type="Proteomes" id="UP000324222"/>
    </source>
</evidence>
<dbReference type="GO" id="GO:0000976">
    <property type="term" value="F:transcription cis-regulatory region binding"/>
    <property type="evidence" value="ECO:0007669"/>
    <property type="project" value="TreeGrafter"/>
</dbReference>
<organism evidence="10 11">
    <name type="scientific">Portunus trituberculatus</name>
    <name type="common">Swimming crab</name>
    <name type="synonym">Neptunus trituberculatus</name>
    <dbReference type="NCBI Taxonomy" id="210409"/>
    <lineage>
        <taxon>Eukaryota</taxon>
        <taxon>Metazoa</taxon>
        <taxon>Ecdysozoa</taxon>
        <taxon>Arthropoda</taxon>
        <taxon>Crustacea</taxon>
        <taxon>Multicrustacea</taxon>
        <taxon>Malacostraca</taxon>
        <taxon>Eumalacostraca</taxon>
        <taxon>Eucarida</taxon>
        <taxon>Decapoda</taxon>
        <taxon>Pleocyemata</taxon>
        <taxon>Brachyura</taxon>
        <taxon>Eubrachyura</taxon>
        <taxon>Portunoidea</taxon>
        <taxon>Portunidae</taxon>
        <taxon>Portuninae</taxon>
        <taxon>Portunus</taxon>
    </lineage>
</organism>
<dbReference type="PANTHER" id="PTHR12693">
    <property type="entry name" value="MENIN"/>
    <property type="match status" value="1"/>
</dbReference>
<keyword evidence="5" id="KW-0156">Chromatin regulator</keyword>
<keyword evidence="8" id="KW-0804">Transcription</keyword>
<protein>
    <recommendedName>
        <fullName evidence="2">Menin</fullName>
    </recommendedName>
</protein>
<dbReference type="GO" id="GO:0006325">
    <property type="term" value="P:chromatin organization"/>
    <property type="evidence" value="ECO:0007669"/>
    <property type="project" value="UniProtKB-KW"/>
</dbReference>
<keyword evidence="6" id="KW-0805">Transcription regulation</keyword>